<dbReference type="RefSeq" id="WP_200239683.1">
    <property type="nucleotide sequence ID" value="NZ_NRRV01000043.1"/>
</dbReference>
<dbReference type="Pfam" id="PF22688">
    <property type="entry name" value="Hda_lid"/>
    <property type="match status" value="1"/>
</dbReference>
<accession>A0ABS1CK85</accession>
<dbReference type="SUPFAM" id="SSF52540">
    <property type="entry name" value="P-loop containing nucleoside triphosphate hydrolases"/>
    <property type="match status" value="1"/>
</dbReference>
<dbReference type="NCBIfam" id="TIGR03420">
    <property type="entry name" value="DnaA_homol_Hda"/>
    <property type="match status" value="1"/>
</dbReference>
<dbReference type="Gene3D" id="1.10.8.60">
    <property type="match status" value="1"/>
</dbReference>
<dbReference type="PANTHER" id="PTHR30050">
    <property type="entry name" value="CHROMOSOMAL REPLICATION INITIATOR PROTEIN DNAA"/>
    <property type="match status" value="1"/>
</dbReference>
<dbReference type="EMBL" id="NRRV01000043">
    <property type="protein sequence ID" value="MBK1632264.1"/>
    <property type="molecule type" value="Genomic_DNA"/>
</dbReference>
<evidence type="ECO:0000313" key="2">
    <source>
        <dbReference type="EMBL" id="MBK1632264.1"/>
    </source>
</evidence>
<dbReference type="InterPro" id="IPR017788">
    <property type="entry name" value="Hda"/>
</dbReference>
<sequence>MSTAPEQLCLALRLPEAGGFERFVADGNTAVVTALRHWAADPAAGHVLLHGEAGTGKSHLLHAACEGATAAGAKARFVPLDLEGLAPSVLEGLEDCDAVVLDAVQAVVGQRDWELGLFNLYNALGQHGGRLLLAARAPAPALGLTLPDLASRLAACATYAVQPLDDAGRARLLEREATARGLTLSEETLRYILTYSPRDTASLLALVAAVDAASLRLRRAPTPRLVGQLLQCRLDAATPAGGP</sequence>
<dbReference type="PANTHER" id="PTHR30050:SF5">
    <property type="entry name" value="DNAA REGULATORY INACTIVATOR HDA"/>
    <property type="match status" value="1"/>
</dbReference>
<evidence type="ECO:0000313" key="3">
    <source>
        <dbReference type="Proteomes" id="UP000748752"/>
    </source>
</evidence>
<gene>
    <name evidence="2" type="primary">hda</name>
    <name evidence="2" type="ORF">CKO31_16260</name>
</gene>
<comment type="caution">
    <text evidence="2">The sequence shown here is derived from an EMBL/GenBank/DDBJ whole genome shotgun (WGS) entry which is preliminary data.</text>
</comment>
<dbReference type="Gene3D" id="3.40.50.300">
    <property type="entry name" value="P-loop containing nucleotide triphosphate hydrolases"/>
    <property type="match status" value="1"/>
</dbReference>
<feature type="domain" description="AAA+ ATPase" evidence="1">
    <location>
        <begin position="43"/>
        <end position="164"/>
    </location>
</feature>
<dbReference type="InterPro" id="IPR013317">
    <property type="entry name" value="DnaA_dom"/>
</dbReference>
<dbReference type="InterPro" id="IPR055199">
    <property type="entry name" value="Hda_lid"/>
</dbReference>
<organism evidence="2 3">
    <name type="scientific">Thiohalocapsa halophila</name>
    <dbReference type="NCBI Taxonomy" id="69359"/>
    <lineage>
        <taxon>Bacteria</taxon>
        <taxon>Pseudomonadati</taxon>
        <taxon>Pseudomonadota</taxon>
        <taxon>Gammaproteobacteria</taxon>
        <taxon>Chromatiales</taxon>
        <taxon>Chromatiaceae</taxon>
        <taxon>Thiohalocapsa</taxon>
    </lineage>
</organism>
<name>A0ABS1CK85_9GAMM</name>
<protein>
    <submittedName>
        <fullName evidence="2">DnaA regulatory inactivator Hda</fullName>
    </submittedName>
</protein>
<dbReference type="InterPro" id="IPR003593">
    <property type="entry name" value="AAA+_ATPase"/>
</dbReference>
<evidence type="ECO:0000259" key="1">
    <source>
        <dbReference type="SMART" id="SM00382"/>
    </source>
</evidence>
<dbReference type="InterPro" id="IPR027417">
    <property type="entry name" value="P-loop_NTPase"/>
</dbReference>
<reference evidence="2 3" key="1">
    <citation type="journal article" date="2020" name="Microorganisms">
        <title>Osmotic Adaptation and Compatible Solute Biosynthesis of Phototrophic Bacteria as Revealed from Genome Analyses.</title>
        <authorList>
            <person name="Imhoff J.F."/>
            <person name="Rahn T."/>
            <person name="Kunzel S."/>
            <person name="Keller A."/>
            <person name="Neulinger S.C."/>
        </authorList>
    </citation>
    <scope>NUCLEOTIDE SEQUENCE [LARGE SCALE GENOMIC DNA]</scope>
    <source>
        <strain evidence="2 3">DSM 6210</strain>
    </source>
</reference>
<proteinExistence type="predicted"/>
<dbReference type="SMART" id="SM00382">
    <property type="entry name" value="AAA"/>
    <property type="match status" value="1"/>
</dbReference>
<dbReference type="Proteomes" id="UP000748752">
    <property type="component" value="Unassembled WGS sequence"/>
</dbReference>
<dbReference type="Pfam" id="PF00308">
    <property type="entry name" value="Bac_DnaA"/>
    <property type="match status" value="1"/>
</dbReference>
<keyword evidence="3" id="KW-1185">Reference proteome</keyword>
<dbReference type="CDD" id="cd00009">
    <property type="entry name" value="AAA"/>
    <property type="match status" value="1"/>
</dbReference>